<keyword evidence="1" id="KW-0732">Signal</keyword>
<evidence type="ECO:0000256" key="1">
    <source>
        <dbReference type="SAM" id="SignalP"/>
    </source>
</evidence>
<protein>
    <submittedName>
        <fullName evidence="2">Uncharacterized protein</fullName>
    </submittedName>
</protein>
<name>A0A8K0QXH0_9PLEO</name>
<proteinExistence type="predicted"/>
<feature type="chain" id="PRO_5035480893" evidence="1">
    <location>
        <begin position="46"/>
        <end position="150"/>
    </location>
</feature>
<dbReference type="EMBL" id="JAGMVJ010000017">
    <property type="protein sequence ID" value="KAH7078356.1"/>
    <property type="molecule type" value="Genomic_DNA"/>
</dbReference>
<reference evidence="2" key="1">
    <citation type="journal article" date="2021" name="Nat. Commun.">
        <title>Genetic determinants of endophytism in the Arabidopsis root mycobiome.</title>
        <authorList>
            <person name="Mesny F."/>
            <person name="Miyauchi S."/>
            <person name="Thiergart T."/>
            <person name="Pickel B."/>
            <person name="Atanasova L."/>
            <person name="Karlsson M."/>
            <person name="Huettel B."/>
            <person name="Barry K.W."/>
            <person name="Haridas S."/>
            <person name="Chen C."/>
            <person name="Bauer D."/>
            <person name="Andreopoulos W."/>
            <person name="Pangilinan J."/>
            <person name="LaButti K."/>
            <person name="Riley R."/>
            <person name="Lipzen A."/>
            <person name="Clum A."/>
            <person name="Drula E."/>
            <person name="Henrissat B."/>
            <person name="Kohler A."/>
            <person name="Grigoriev I.V."/>
            <person name="Martin F.M."/>
            <person name="Hacquard S."/>
        </authorList>
    </citation>
    <scope>NUCLEOTIDE SEQUENCE</scope>
    <source>
        <strain evidence="2">MPI-SDFR-AT-0120</strain>
    </source>
</reference>
<evidence type="ECO:0000313" key="3">
    <source>
        <dbReference type="Proteomes" id="UP000813461"/>
    </source>
</evidence>
<gene>
    <name evidence="2" type="ORF">FB567DRAFT_133599</name>
</gene>
<feature type="signal peptide" evidence="1">
    <location>
        <begin position="1"/>
        <end position="45"/>
    </location>
</feature>
<comment type="caution">
    <text evidence="2">The sequence shown here is derived from an EMBL/GenBank/DDBJ whole genome shotgun (WGS) entry which is preliminary data.</text>
</comment>
<sequence>MYLRLDHGRDGLISCRGRQGLLVMMPVRMRILVLVAFLAPNTVDSINSTAPQQSTHSFIINLAQPQLQDTHAPHTPLAHHILLSAGTPAGYLHAWRNGCAQTCGKNVRLGSAQVREPAGRAWGGVLAVARGGEVGLLWLRRILVFCDVML</sequence>
<organism evidence="2 3">
    <name type="scientific">Paraphoma chrysanthemicola</name>
    <dbReference type="NCBI Taxonomy" id="798071"/>
    <lineage>
        <taxon>Eukaryota</taxon>
        <taxon>Fungi</taxon>
        <taxon>Dikarya</taxon>
        <taxon>Ascomycota</taxon>
        <taxon>Pezizomycotina</taxon>
        <taxon>Dothideomycetes</taxon>
        <taxon>Pleosporomycetidae</taxon>
        <taxon>Pleosporales</taxon>
        <taxon>Pleosporineae</taxon>
        <taxon>Phaeosphaeriaceae</taxon>
        <taxon>Paraphoma</taxon>
    </lineage>
</organism>
<accession>A0A8K0QXH0</accession>
<keyword evidence="3" id="KW-1185">Reference proteome</keyword>
<dbReference type="AlphaFoldDB" id="A0A8K0QXH0"/>
<evidence type="ECO:0000313" key="2">
    <source>
        <dbReference type="EMBL" id="KAH7078356.1"/>
    </source>
</evidence>
<dbReference type="Proteomes" id="UP000813461">
    <property type="component" value="Unassembled WGS sequence"/>
</dbReference>